<reference evidence="2" key="1">
    <citation type="journal article" date="2014" name="Front. Microbiol.">
        <title>High frequency of phylogenetically diverse reductive dehalogenase-homologous genes in deep subseafloor sedimentary metagenomes.</title>
        <authorList>
            <person name="Kawai M."/>
            <person name="Futagami T."/>
            <person name="Toyoda A."/>
            <person name="Takaki Y."/>
            <person name="Nishi S."/>
            <person name="Hori S."/>
            <person name="Arai W."/>
            <person name="Tsubouchi T."/>
            <person name="Morono Y."/>
            <person name="Uchiyama I."/>
            <person name="Ito T."/>
            <person name="Fujiyama A."/>
            <person name="Inagaki F."/>
            <person name="Takami H."/>
        </authorList>
    </citation>
    <scope>NUCLEOTIDE SEQUENCE</scope>
    <source>
        <strain evidence="2">Expedition CK06-06</strain>
    </source>
</reference>
<sequence length="144" mass="16885">MIKEMLEVDLKDYIIKLSESVNKKVPLECVILFGSRARSDYLENSDLDMIFVGDFKESFINRSTIIYEHYKLSLGLDAFCYKAEEFNKMFHEGVVSILDAIDHGICVFGYDFYKDYKDKLEKLKEKGLKRDPPVWILPESMFLD</sequence>
<dbReference type="Gene3D" id="3.30.460.10">
    <property type="entry name" value="Beta Polymerase, domain 2"/>
    <property type="match status" value="1"/>
</dbReference>
<evidence type="ECO:0000313" key="2">
    <source>
        <dbReference type="EMBL" id="GAG58596.1"/>
    </source>
</evidence>
<organism evidence="2">
    <name type="scientific">marine sediment metagenome</name>
    <dbReference type="NCBI Taxonomy" id="412755"/>
    <lineage>
        <taxon>unclassified sequences</taxon>
        <taxon>metagenomes</taxon>
        <taxon>ecological metagenomes</taxon>
    </lineage>
</organism>
<protein>
    <recommendedName>
        <fullName evidence="1">Polymerase nucleotidyl transferase domain-containing protein</fullName>
    </recommendedName>
</protein>
<dbReference type="EMBL" id="BART01003580">
    <property type="protein sequence ID" value="GAG58596.1"/>
    <property type="molecule type" value="Genomic_DNA"/>
</dbReference>
<accession>X1AEV5</accession>
<dbReference type="GO" id="GO:0016779">
    <property type="term" value="F:nucleotidyltransferase activity"/>
    <property type="evidence" value="ECO:0007669"/>
    <property type="project" value="InterPro"/>
</dbReference>
<dbReference type="InterPro" id="IPR043519">
    <property type="entry name" value="NT_sf"/>
</dbReference>
<feature type="domain" description="Polymerase nucleotidyl transferase" evidence="1">
    <location>
        <begin position="15"/>
        <end position="71"/>
    </location>
</feature>
<gene>
    <name evidence="2" type="ORF">S01H4_09735</name>
</gene>
<dbReference type="SUPFAM" id="SSF81301">
    <property type="entry name" value="Nucleotidyltransferase"/>
    <property type="match status" value="1"/>
</dbReference>
<evidence type="ECO:0000259" key="1">
    <source>
        <dbReference type="Pfam" id="PF01909"/>
    </source>
</evidence>
<proteinExistence type="predicted"/>
<comment type="caution">
    <text evidence="2">The sequence shown here is derived from an EMBL/GenBank/DDBJ whole genome shotgun (WGS) entry which is preliminary data.</text>
</comment>
<name>X1AEV5_9ZZZZ</name>
<dbReference type="AlphaFoldDB" id="X1AEV5"/>
<dbReference type="CDD" id="cd05403">
    <property type="entry name" value="NT_KNTase_like"/>
    <property type="match status" value="1"/>
</dbReference>
<dbReference type="InterPro" id="IPR002934">
    <property type="entry name" value="Polymerase_NTP_transf_dom"/>
</dbReference>
<dbReference type="Pfam" id="PF01909">
    <property type="entry name" value="NTP_transf_2"/>
    <property type="match status" value="1"/>
</dbReference>